<dbReference type="Proteomes" id="UP001178275">
    <property type="component" value="Unassembled WGS sequence"/>
</dbReference>
<feature type="non-terminal residue" evidence="2">
    <location>
        <position position="177"/>
    </location>
</feature>
<comment type="caution">
    <text evidence="2">The sequence shown here is derived from an EMBL/GenBank/DDBJ whole genome shotgun (WGS) entry which is preliminary data.</text>
</comment>
<dbReference type="PROSITE" id="PS50878">
    <property type="entry name" value="RT_POL"/>
    <property type="match status" value="1"/>
</dbReference>
<dbReference type="PANTHER" id="PTHR34047">
    <property type="entry name" value="NUCLEAR INTRON MATURASE 1, MITOCHONDRIAL-RELATED"/>
    <property type="match status" value="1"/>
</dbReference>
<organism evidence="2 3">
    <name type="scientific">Peribacillus frigoritolerans</name>
    <dbReference type="NCBI Taxonomy" id="450367"/>
    <lineage>
        <taxon>Bacteria</taxon>
        <taxon>Bacillati</taxon>
        <taxon>Bacillota</taxon>
        <taxon>Bacilli</taxon>
        <taxon>Bacillales</taxon>
        <taxon>Bacillaceae</taxon>
        <taxon>Peribacillus</taxon>
    </lineage>
</organism>
<feature type="domain" description="Reverse transcriptase" evidence="1">
    <location>
        <begin position="47"/>
        <end position="177"/>
    </location>
</feature>
<dbReference type="EMBL" id="JAUUTW010000083">
    <property type="protein sequence ID" value="MDP1454827.1"/>
    <property type="molecule type" value="Genomic_DNA"/>
</dbReference>
<dbReference type="Pfam" id="PF00078">
    <property type="entry name" value="RVT_1"/>
    <property type="match status" value="1"/>
</dbReference>
<keyword evidence="2" id="KW-0548">Nucleotidyltransferase</keyword>
<dbReference type="CDD" id="cd01651">
    <property type="entry name" value="RT_G2_intron"/>
    <property type="match status" value="1"/>
</dbReference>
<proteinExistence type="predicted"/>
<dbReference type="InterPro" id="IPR043502">
    <property type="entry name" value="DNA/RNA_pol_sf"/>
</dbReference>
<reference evidence="2" key="1">
    <citation type="submission" date="2023-07" db="EMBL/GenBank/DDBJ databases">
        <title>Murine gut Bacillus species.</title>
        <authorList>
            <person name="Gutman E."/>
            <person name="Hashuel R."/>
            <person name="Litvak Y."/>
        </authorList>
    </citation>
    <scope>NUCLEOTIDE SEQUENCE</scope>
    <source>
        <strain evidence="2">RU293</strain>
    </source>
</reference>
<evidence type="ECO:0000313" key="2">
    <source>
        <dbReference type="EMBL" id="MDP1454827.1"/>
    </source>
</evidence>
<dbReference type="InterPro" id="IPR000477">
    <property type="entry name" value="RT_dom"/>
</dbReference>
<keyword evidence="2" id="KW-0808">Transferase</keyword>
<name>A0AA90T9C5_9BACI</name>
<dbReference type="InterPro" id="IPR051083">
    <property type="entry name" value="GrpII_Intron_Splice-Mob/Def"/>
</dbReference>
<dbReference type="SUPFAM" id="SSF56672">
    <property type="entry name" value="DNA/RNA polymerases"/>
    <property type="match status" value="1"/>
</dbReference>
<dbReference type="GO" id="GO:0003964">
    <property type="term" value="F:RNA-directed DNA polymerase activity"/>
    <property type="evidence" value="ECO:0007669"/>
    <property type="project" value="UniProtKB-KW"/>
</dbReference>
<keyword evidence="2" id="KW-0695">RNA-directed DNA polymerase</keyword>
<dbReference type="RefSeq" id="WP_305275328.1">
    <property type="nucleotide sequence ID" value="NZ_JAUUTW010000083.1"/>
</dbReference>
<sequence length="177" mass="20557">MLMEQILERENLIQALKRVERNKGSHGVDGMPVQNLRPHLATEWYNMKTALLQGTYQPQPVRRIEIPKPNGGVRLLGIPTVLDRFIQQAIAQILTKIYDSTFSENSYGFRPNKQGLQAVRKAKSYITEGYTWVVDMDLEKFFDKVNHDKLMGMLERKIEDKRVLKLIRKFLQAGIMI</sequence>
<dbReference type="PANTHER" id="PTHR34047:SF8">
    <property type="entry name" value="PROTEIN YKFC"/>
    <property type="match status" value="1"/>
</dbReference>
<accession>A0AA90T9C5</accession>
<gene>
    <name evidence="2" type="ORF">Q8G36_28535</name>
</gene>
<protein>
    <submittedName>
        <fullName evidence="2">Reverse transcriptase domain-containing protein</fullName>
    </submittedName>
</protein>
<evidence type="ECO:0000313" key="3">
    <source>
        <dbReference type="Proteomes" id="UP001178275"/>
    </source>
</evidence>
<dbReference type="AlphaFoldDB" id="A0AA90T9C5"/>
<evidence type="ECO:0000259" key="1">
    <source>
        <dbReference type="PROSITE" id="PS50878"/>
    </source>
</evidence>